<gene>
    <name evidence="1" type="ORF">LMG8520_0877</name>
</gene>
<dbReference type="Gene3D" id="3.20.20.70">
    <property type="entry name" value="Aldolase class I"/>
    <property type="match status" value="1"/>
</dbReference>
<protein>
    <submittedName>
        <fullName evidence="1">Uncharacterized protein</fullName>
    </submittedName>
</protein>
<accession>A0A0V8DCD2</accession>
<dbReference type="InterPro" id="IPR013785">
    <property type="entry name" value="Aldolase_TIM"/>
</dbReference>
<dbReference type="RefSeq" id="WP_237671124.1">
    <property type="nucleotide sequence ID" value="NZ_LKLP01000052.1"/>
</dbReference>
<organism evidence="1 2">
    <name type="scientific">Lactococcus lactis subsp. lactis</name>
    <name type="common">Streptococcus lactis</name>
    <dbReference type="NCBI Taxonomy" id="1360"/>
    <lineage>
        <taxon>Bacteria</taxon>
        <taxon>Bacillati</taxon>
        <taxon>Bacillota</taxon>
        <taxon>Bacilli</taxon>
        <taxon>Lactobacillales</taxon>
        <taxon>Streptococcaceae</taxon>
        <taxon>Lactococcus</taxon>
    </lineage>
</organism>
<comment type="caution">
    <text evidence="1">The sequence shown here is derived from an EMBL/GenBank/DDBJ whole genome shotgun (WGS) entry which is preliminary data.</text>
</comment>
<dbReference type="Proteomes" id="UP000054230">
    <property type="component" value="Unassembled WGS sequence"/>
</dbReference>
<sequence>MDNYKENGHLRKVEKTVKYLKELEILYGFATCITRKNIGELSQIESYAKETGAELLKLSTYDGENQVYKLTEIQKEELKIFVRQYNTDGIYIRYSPVQETLNYISEYPSLTIYANGDLAIEETGDVIRNISTSEPAVEYKKYILEKWRTNT</sequence>
<evidence type="ECO:0000313" key="2">
    <source>
        <dbReference type="Proteomes" id="UP000054230"/>
    </source>
</evidence>
<name>A0A0V8DCD2_LACLL</name>
<dbReference type="EMBL" id="LKLP01000052">
    <property type="protein sequence ID" value="KSU11029.1"/>
    <property type="molecule type" value="Genomic_DNA"/>
</dbReference>
<dbReference type="AlphaFoldDB" id="A0A0V8DCD2"/>
<evidence type="ECO:0000313" key="1">
    <source>
        <dbReference type="EMBL" id="KSU11029.1"/>
    </source>
</evidence>
<reference evidence="2" key="1">
    <citation type="submission" date="2015-10" db="EMBL/GenBank/DDBJ databases">
        <title>Draft Genome Sequences of 11 Lactococcus lactis subspecies cremoris strains.</title>
        <authorList>
            <person name="Wels M."/>
            <person name="Backus L."/>
            <person name="Boekhorst J."/>
            <person name="Dijkstra A."/>
            <person name="Beerthuizen M."/>
            <person name="Kelly W."/>
            <person name="Siezen R."/>
            <person name="Bachmann H."/>
            <person name="Van Hijum S."/>
        </authorList>
    </citation>
    <scope>NUCLEOTIDE SEQUENCE [LARGE SCALE GENOMIC DNA]</scope>
    <source>
        <strain evidence="2">LMG8520</strain>
    </source>
</reference>
<proteinExistence type="predicted"/>
<dbReference type="PATRIC" id="fig|1360.106.peg.1188"/>